<dbReference type="InterPro" id="IPR019861">
    <property type="entry name" value="PorP/SprF_Bacteroidetes"/>
</dbReference>
<gene>
    <name evidence="2" type="ORF">KTO63_11095</name>
</gene>
<dbReference type="NCBIfam" id="TIGR03519">
    <property type="entry name" value="T9SS_PorP_fam"/>
    <property type="match status" value="1"/>
</dbReference>
<keyword evidence="3" id="KW-1185">Reference proteome</keyword>
<reference evidence="2" key="1">
    <citation type="submission" date="2021-06" db="EMBL/GenBank/DDBJ databases">
        <authorList>
            <person name="Huq M.A."/>
        </authorList>
    </citation>
    <scope>NUCLEOTIDE SEQUENCE</scope>
    <source>
        <strain evidence="2">MAH-26</strain>
    </source>
</reference>
<comment type="caution">
    <text evidence="2">The sequence shown here is derived from an EMBL/GenBank/DDBJ whole genome shotgun (WGS) entry which is preliminary data.</text>
</comment>
<feature type="signal peptide" evidence="1">
    <location>
        <begin position="1"/>
        <end position="20"/>
    </location>
</feature>
<dbReference type="Pfam" id="PF11751">
    <property type="entry name" value="PorP_SprF"/>
    <property type="match status" value="1"/>
</dbReference>
<accession>A0A9E2SAG1</accession>
<dbReference type="AlphaFoldDB" id="A0A9E2SAG1"/>
<dbReference type="RefSeq" id="WP_217791355.1">
    <property type="nucleotide sequence ID" value="NZ_JAHSPG010000008.1"/>
</dbReference>
<keyword evidence="1" id="KW-0732">Signal</keyword>
<evidence type="ECO:0000313" key="2">
    <source>
        <dbReference type="EMBL" id="MBV4357697.1"/>
    </source>
</evidence>
<dbReference type="Proteomes" id="UP000812270">
    <property type="component" value="Unassembled WGS sequence"/>
</dbReference>
<proteinExistence type="predicted"/>
<dbReference type="EMBL" id="JAHSPG010000008">
    <property type="protein sequence ID" value="MBV4357697.1"/>
    <property type="molecule type" value="Genomic_DNA"/>
</dbReference>
<name>A0A9E2SAG1_9BACT</name>
<protein>
    <submittedName>
        <fullName evidence="2">Type IX secretion system membrane protein PorP/SprF</fullName>
    </submittedName>
</protein>
<evidence type="ECO:0000313" key="3">
    <source>
        <dbReference type="Proteomes" id="UP000812270"/>
    </source>
</evidence>
<evidence type="ECO:0000256" key="1">
    <source>
        <dbReference type="SAM" id="SignalP"/>
    </source>
</evidence>
<feature type="chain" id="PRO_5038541127" evidence="1">
    <location>
        <begin position="21"/>
        <end position="340"/>
    </location>
</feature>
<organism evidence="2 3">
    <name type="scientific">Pinibacter aurantiacus</name>
    <dbReference type="NCBI Taxonomy" id="2851599"/>
    <lineage>
        <taxon>Bacteria</taxon>
        <taxon>Pseudomonadati</taxon>
        <taxon>Bacteroidota</taxon>
        <taxon>Chitinophagia</taxon>
        <taxon>Chitinophagales</taxon>
        <taxon>Chitinophagaceae</taxon>
        <taxon>Pinibacter</taxon>
    </lineage>
</organism>
<sequence>MKKLMTLCVLGVAAALNVTAQQKPQYTQYILNQYIINPALTGIENYTDVKLSHRRQWVGVDGAPVTTYFTIQGPINKKDYRTTATSFDVPGENPRGTAYWQNYTAAEPHHGVGLQVVNDKAGPINRFSAMATYAYHIGLSPRTSLAAGFAAGVTNTRLNTSMLDFGNTQIDPAVANGGNINSIKPDFSAGLYLYSGEYFVGLSAQQIIPQDLTFSDNVIRKETGKSVPHIFATAGYRFLIGEDFNLIPSIMVKYVKPSPVQFDVNAKLQYQDRAWIGASYRNGDGYAGMVGINVSNFFNVGYSYDHTTSGLSTVSKGSHEIIIGFLLGNKYDDSCPKNVW</sequence>